<organism evidence="2 3">
    <name type="scientific">Agrobacterium tumefaciens</name>
    <dbReference type="NCBI Taxonomy" id="358"/>
    <lineage>
        <taxon>Bacteria</taxon>
        <taxon>Pseudomonadati</taxon>
        <taxon>Pseudomonadota</taxon>
        <taxon>Alphaproteobacteria</taxon>
        <taxon>Hyphomicrobiales</taxon>
        <taxon>Rhizobiaceae</taxon>
        <taxon>Rhizobium/Agrobacterium group</taxon>
        <taxon>Agrobacterium</taxon>
        <taxon>Agrobacterium tumefaciens complex</taxon>
    </lineage>
</organism>
<dbReference type="EMBL" id="CP039897">
    <property type="protein sequence ID" value="QCL79529.1"/>
    <property type="molecule type" value="Genomic_DNA"/>
</dbReference>
<keyword evidence="1" id="KW-0812">Transmembrane</keyword>
<protein>
    <submittedName>
        <fullName evidence="2">Uncharacterized protein</fullName>
    </submittedName>
</protein>
<evidence type="ECO:0000313" key="3">
    <source>
        <dbReference type="Proteomes" id="UP000298579"/>
    </source>
</evidence>
<feature type="transmembrane region" description="Helical" evidence="1">
    <location>
        <begin position="300"/>
        <end position="318"/>
    </location>
</feature>
<dbReference type="RefSeq" id="WP_080824416.1">
    <property type="nucleotide sequence ID" value="NZ_CP039888.1"/>
</dbReference>
<dbReference type="AlphaFoldDB" id="A0AAE6BEH3"/>
<dbReference type="Proteomes" id="UP000298579">
    <property type="component" value="Chromosome circular"/>
</dbReference>
<accession>A0AAE6BEH3</accession>
<name>A0AAE6BEH3_AGRTU</name>
<proteinExistence type="predicted"/>
<sequence length="340" mass="35807">MGIYFGGIVDVSIGLAFLYLSLSLICTTLNEIVATGLKLRAKLLSAAVKKLLDEPAGGELLQRFYQNGLIRGTLASSHANLPEPSGVPAPGKHSSYLDSRNFAMALLTSLDPKTPMPAITDLKAMVEKIDGAAAIPAGVKDVLAAALAMGETDIAKLRDHIALWFDTAMDRLAGEYKRQLRLISLGAGLAVAVGLNADSIAVGKAIWNDGDREIVRQVGEMLPEISQVNAAACASPPGSANEADAGAEMDCRLRRLADQLDNLRPLPIGWGQETVASPPSGAAGKIEVRGCSVLDMAVKLVGWLITALALSLGAPFWFDMLNKVMNIRGAGTPPQKAKET</sequence>
<gene>
    <name evidence="2" type="ORF">CFBP5877_10915</name>
</gene>
<reference evidence="2 3" key="1">
    <citation type="submission" date="2019-04" db="EMBL/GenBank/DDBJ databases">
        <title>Complete genome sequence of Agrobacterium tumefaciens CFBP5877.</title>
        <authorList>
            <person name="Huang Y.-Y."/>
            <person name="Chiang H.-Y."/>
            <person name="Chou L."/>
            <person name="Lai E.-M."/>
            <person name="Kuo C.-H."/>
        </authorList>
    </citation>
    <scope>NUCLEOTIDE SEQUENCE [LARGE SCALE GENOMIC DNA]</scope>
    <source>
        <strain evidence="2 3">CFBP5877</strain>
    </source>
</reference>
<keyword evidence="1" id="KW-0472">Membrane</keyword>
<evidence type="ECO:0000313" key="2">
    <source>
        <dbReference type="EMBL" id="QCL79529.1"/>
    </source>
</evidence>
<keyword evidence="1" id="KW-1133">Transmembrane helix</keyword>
<evidence type="ECO:0000256" key="1">
    <source>
        <dbReference type="SAM" id="Phobius"/>
    </source>
</evidence>